<name>A0A9D1ABA1_9FIRM</name>
<evidence type="ECO:0000259" key="1">
    <source>
        <dbReference type="Pfam" id="PF01965"/>
    </source>
</evidence>
<dbReference type="GO" id="GO:0005737">
    <property type="term" value="C:cytoplasm"/>
    <property type="evidence" value="ECO:0007669"/>
    <property type="project" value="TreeGrafter"/>
</dbReference>
<dbReference type="NCBIfam" id="TIGR01383">
    <property type="entry name" value="not_thiJ"/>
    <property type="match status" value="1"/>
</dbReference>
<dbReference type="InterPro" id="IPR006287">
    <property type="entry name" value="DJ-1"/>
</dbReference>
<gene>
    <name evidence="2" type="ORF">IAB31_04050</name>
</gene>
<sequence>MSKVYVFLADGFEEVEGLTAVDLLRRAQIETEMVSVTGKLEVTGSHRIQVKADCLFEEIQQDEAVMYVLPGGMPGTLHLGAHQGLAALLKSAEAEGKKVAAICAAPSVLGGLGLLKGKTAVCYPGFEDKLQGAEVKESSAEVSGYITTSRGVGTAIPFALALIAQLKDQETADEIGKSIVWS</sequence>
<comment type="caution">
    <text evidence="2">The sequence shown here is derived from an EMBL/GenBank/DDBJ whole genome shotgun (WGS) entry which is preliminary data.</text>
</comment>
<dbReference type="InterPro" id="IPR050325">
    <property type="entry name" value="Prot/Nucl_acid_deglycase"/>
</dbReference>
<evidence type="ECO:0000313" key="2">
    <source>
        <dbReference type="EMBL" id="HIR13082.1"/>
    </source>
</evidence>
<proteinExistence type="predicted"/>
<dbReference type="InterPro" id="IPR002818">
    <property type="entry name" value="DJ-1/PfpI"/>
</dbReference>
<protein>
    <submittedName>
        <fullName evidence="2">DJ-1/PfpI family protein</fullName>
    </submittedName>
</protein>
<feature type="domain" description="DJ-1/PfpI" evidence="1">
    <location>
        <begin position="3"/>
        <end position="165"/>
    </location>
</feature>
<dbReference type="CDD" id="cd03135">
    <property type="entry name" value="GATase1_DJ-1"/>
    <property type="match status" value="1"/>
</dbReference>
<dbReference type="AlphaFoldDB" id="A0A9D1ABA1"/>
<organism evidence="2 3">
    <name type="scientific">Candidatus Choladousia intestinavium</name>
    <dbReference type="NCBI Taxonomy" id="2840727"/>
    <lineage>
        <taxon>Bacteria</taxon>
        <taxon>Bacillati</taxon>
        <taxon>Bacillota</taxon>
        <taxon>Clostridia</taxon>
        <taxon>Lachnospirales</taxon>
        <taxon>Lachnospiraceae</taxon>
        <taxon>Lachnospiraceae incertae sedis</taxon>
        <taxon>Candidatus Choladousia</taxon>
    </lineage>
</organism>
<dbReference type="Pfam" id="PF01965">
    <property type="entry name" value="DJ-1_PfpI"/>
    <property type="match status" value="1"/>
</dbReference>
<dbReference type="PANTHER" id="PTHR48094:SF12">
    <property type="entry name" value="PARKINSON DISEASE PROTEIN 7 HOMOLOG"/>
    <property type="match status" value="1"/>
</dbReference>
<reference evidence="2" key="2">
    <citation type="journal article" date="2021" name="PeerJ">
        <title>Extensive microbial diversity within the chicken gut microbiome revealed by metagenomics and culture.</title>
        <authorList>
            <person name="Gilroy R."/>
            <person name="Ravi A."/>
            <person name="Getino M."/>
            <person name="Pursley I."/>
            <person name="Horton D.L."/>
            <person name="Alikhan N.F."/>
            <person name="Baker D."/>
            <person name="Gharbi K."/>
            <person name="Hall N."/>
            <person name="Watson M."/>
            <person name="Adriaenssens E.M."/>
            <person name="Foster-Nyarko E."/>
            <person name="Jarju S."/>
            <person name="Secka A."/>
            <person name="Antonio M."/>
            <person name="Oren A."/>
            <person name="Chaudhuri R.R."/>
            <person name="La Ragione R."/>
            <person name="Hildebrand F."/>
            <person name="Pallen M.J."/>
        </authorList>
    </citation>
    <scope>NUCLEOTIDE SEQUENCE</scope>
    <source>
        <strain evidence="2">ChiSjej4B22-8148</strain>
    </source>
</reference>
<dbReference type="Proteomes" id="UP000886757">
    <property type="component" value="Unassembled WGS sequence"/>
</dbReference>
<dbReference type="InterPro" id="IPR029062">
    <property type="entry name" value="Class_I_gatase-like"/>
</dbReference>
<dbReference type="SUPFAM" id="SSF52317">
    <property type="entry name" value="Class I glutamine amidotransferase-like"/>
    <property type="match status" value="1"/>
</dbReference>
<reference evidence="2" key="1">
    <citation type="submission" date="2020-10" db="EMBL/GenBank/DDBJ databases">
        <authorList>
            <person name="Gilroy R."/>
        </authorList>
    </citation>
    <scope>NUCLEOTIDE SEQUENCE</scope>
    <source>
        <strain evidence="2">ChiSjej4B22-8148</strain>
    </source>
</reference>
<accession>A0A9D1ABA1</accession>
<dbReference type="Gene3D" id="3.40.50.880">
    <property type="match status" value="1"/>
</dbReference>
<dbReference type="EMBL" id="DVGK01000048">
    <property type="protein sequence ID" value="HIR13082.1"/>
    <property type="molecule type" value="Genomic_DNA"/>
</dbReference>
<dbReference type="PANTHER" id="PTHR48094">
    <property type="entry name" value="PROTEIN/NUCLEIC ACID DEGLYCASE DJ-1-RELATED"/>
    <property type="match status" value="1"/>
</dbReference>
<evidence type="ECO:0000313" key="3">
    <source>
        <dbReference type="Proteomes" id="UP000886757"/>
    </source>
</evidence>